<accession>A0A0V0HCD0</accession>
<proteinExistence type="predicted"/>
<reference evidence="1" key="1">
    <citation type="submission" date="2015-12" db="EMBL/GenBank/DDBJ databases">
        <title>Gene expression during late stages of embryo sac development: a critical building block for successful pollen-pistil interactions.</title>
        <authorList>
            <person name="Liu Y."/>
            <person name="Joly V."/>
            <person name="Sabar M."/>
            <person name="Matton D.P."/>
        </authorList>
    </citation>
    <scope>NUCLEOTIDE SEQUENCE</scope>
</reference>
<dbReference type="EMBL" id="GEDG01021918">
    <property type="protein sequence ID" value="JAP17917.1"/>
    <property type="molecule type" value="Transcribed_RNA"/>
</dbReference>
<name>A0A0V0HCD0_SOLCH</name>
<dbReference type="AlphaFoldDB" id="A0A0V0HCD0"/>
<protein>
    <submittedName>
        <fullName evidence="1">Putative ovule protein</fullName>
    </submittedName>
</protein>
<feature type="non-terminal residue" evidence="1">
    <location>
        <position position="1"/>
    </location>
</feature>
<evidence type="ECO:0000313" key="1">
    <source>
        <dbReference type="EMBL" id="JAP17917.1"/>
    </source>
</evidence>
<organism evidence="1">
    <name type="scientific">Solanum chacoense</name>
    <name type="common">Chaco potato</name>
    <dbReference type="NCBI Taxonomy" id="4108"/>
    <lineage>
        <taxon>Eukaryota</taxon>
        <taxon>Viridiplantae</taxon>
        <taxon>Streptophyta</taxon>
        <taxon>Embryophyta</taxon>
        <taxon>Tracheophyta</taxon>
        <taxon>Spermatophyta</taxon>
        <taxon>Magnoliopsida</taxon>
        <taxon>eudicotyledons</taxon>
        <taxon>Gunneridae</taxon>
        <taxon>Pentapetalae</taxon>
        <taxon>asterids</taxon>
        <taxon>lamiids</taxon>
        <taxon>Solanales</taxon>
        <taxon>Solanaceae</taxon>
        <taxon>Solanoideae</taxon>
        <taxon>Solaneae</taxon>
        <taxon>Solanum</taxon>
    </lineage>
</organism>
<sequence length="61" mass="6825">RTSPNSQFHLSFLLRICTICVRQKTRGASGGNLDVVHSNFLFLFNFVSNSYDSSSLEPDSL</sequence>